<dbReference type="OrthoDB" id="443318at2759"/>
<keyword evidence="7 11" id="KW-0460">Magnesium</keyword>
<dbReference type="GO" id="GO:0003723">
    <property type="term" value="F:RNA binding"/>
    <property type="evidence" value="ECO:0007669"/>
    <property type="project" value="UniProtKB-KW"/>
</dbReference>
<evidence type="ECO:0000259" key="14">
    <source>
        <dbReference type="PROSITE" id="PS51192"/>
    </source>
</evidence>
<protein>
    <recommendedName>
        <fullName evidence="11">DIS3-like exonuclease 2</fullName>
        <ecNumber evidence="11">3.1.13.-</ecNumber>
    </recommendedName>
</protein>
<comment type="similarity">
    <text evidence="9">Belongs to the DEAD box helicase family. DDX3/DED1 subfamily.</text>
</comment>
<keyword evidence="3" id="KW-0547">Nucleotide-binding</keyword>
<dbReference type="InterPro" id="IPR001650">
    <property type="entry name" value="Helicase_C-like"/>
</dbReference>
<evidence type="ECO:0000259" key="16">
    <source>
        <dbReference type="PROSITE" id="PS51195"/>
    </source>
</evidence>
<dbReference type="EC" id="3.1.13.-" evidence="11"/>
<feature type="domain" description="DEAD-box RNA helicase Q" evidence="16">
    <location>
        <begin position="1305"/>
        <end position="1333"/>
    </location>
</feature>
<dbReference type="SUPFAM" id="SSF50249">
    <property type="entry name" value="Nucleic acid-binding proteins"/>
    <property type="match status" value="3"/>
</dbReference>
<feature type="site" description="Important for catalytic activity" evidence="11">
    <location>
        <position position="428"/>
    </location>
</feature>
<comment type="function">
    <text evidence="11">3'-5'-exoribonuclease that specifically recognizes RNAs polyuridylated at their 3' end and mediates their degradation. Component of an exosome-independent RNA degradation pathway that mediates degradation of cytoplasmic mRNAs that have been deadenylated and subsequently uridylated at their 3'.</text>
</comment>
<dbReference type="InterPro" id="IPR041505">
    <property type="entry name" value="Dis3_CSD2"/>
</dbReference>
<keyword evidence="2 11" id="KW-0479">Metal-binding</keyword>
<dbReference type="PROSITE" id="PS01175">
    <property type="entry name" value="RIBONUCLEASE_II"/>
    <property type="match status" value="1"/>
</dbReference>
<accession>A0A835QTB8</accession>
<keyword evidence="4 11" id="KW-0378">Hydrolase</keyword>
<comment type="catalytic activity">
    <reaction evidence="10">
        <text>ATP + H2O = ADP + phosphate + H(+)</text>
        <dbReference type="Rhea" id="RHEA:13065"/>
        <dbReference type="ChEBI" id="CHEBI:15377"/>
        <dbReference type="ChEBI" id="CHEBI:15378"/>
        <dbReference type="ChEBI" id="CHEBI:30616"/>
        <dbReference type="ChEBI" id="CHEBI:43474"/>
        <dbReference type="ChEBI" id="CHEBI:456216"/>
        <dbReference type="EC" id="3.6.4.13"/>
    </reaction>
</comment>
<dbReference type="InterPro" id="IPR050180">
    <property type="entry name" value="RNR_Ribonuclease"/>
</dbReference>
<dbReference type="GO" id="GO:0046872">
    <property type="term" value="F:metal ion binding"/>
    <property type="evidence" value="ECO:0007669"/>
    <property type="project" value="UniProtKB-KW"/>
</dbReference>
<evidence type="ECO:0000256" key="7">
    <source>
        <dbReference type="ARBA" id="ARBA00022842"/>
    </source>
</evidence>
<feature type="short sequence motif" description="Q motif" evidence="12">
    <location>
        <begin position="1305"/>
        <end position="1333"/>
    </location>
</feature>
<feature type="region of interest" description="Disordered" evidence="13">
    <location>
        <begin position="196"/>
        <end position="223"/>
    </location>
</feature>
<evidence type="ECO:0000256" key="5">
    <source>
        <dbReference type="ARBA" id="ARBA00022806"/>
    </source>
</evidence>
<feature type="binding site" evidence="11">
    <location>
        <position position="429"/>
    </location>
    <ligand>
        <name>Mg(2+)</name>
        <dbReference type="ChEBI" id="CHEBI:18420"/>
    </ligand>
</feature>
<keyword evidence="11" id="KW-0540">Nuclease</keyword>
<dbReference type="Pfam" id="PF00270">
    <property type="entry name" value="DEAD"/>
    <property type="match status" value="1"/>
</dbReference>
<evidence type="ECO:0000256" key="2">
    <source>
        <dbReference type="ARBA" id="ARBA00022723"/>
    </source>
</evidence>
<evidence type="ECO:0000313" key="18">
    <source>
        <dbReference type="Proteomes" id="UP000636800"/>
    </source>
</evidence>
<feature type="binding site" evidence="11">
    <location>
        <position position="420"/>
    </location>
    <ligand>
        <name>Mg(2+)</name>
        <dbReference type="ChEBI" id="CHEBI:18420"/>
    </ligand>
</feature>
<dbReference type="Pfam" id="PF17849">
    <property type="entry name" value="OB_Dis3"/>
    <property type="match status" value="1"/>
</dbReference>
<comment type="caution">
    <text evidence="17">The sequence shown here is derived from an EMBL/GenBank/DDBJ whole genome shotgun (WGS) entry which is preliminary data.</text>
</comment>
<dbReference type="InterPro" id="IPR028591">
    <property type="entry name" value="DIS3L2"/>
</dbReference>
<dbReference type="InterPro" id="IPR044763">
    <property type="entry name" value="Ded1/Dbp1_DEADc"/>
</dbReference>
<evidence type="ECO:0000256" key="9">
    <source>
        <dbReference type="ARBA" id="ARBA00024358"/>
    </source>
</evidence>
<evidence type="ECO:0000256" key="8">
    <source>
        <dbReference type="ARBA" id="ARBA00022884"/>
    </source>
</evidence>
<dbReference type="GO" id="GO:0000932">
    <property type="term" value="C:P-body"/>
    <property type="evidence" value="ECO:0007669"/>
    <property type="project" value="UniProtKB-SubCell"/>
</dbReference>
<dbReference type="InterPro" id="IPR012340">
    <property type="entry name" value="NA-bd_OB-fold"/>
</dbReference>
<dbReference type="CDD" id="cd18787">
    <property type="entry name" value="SF2_C_DEAD"/>
    <property type="match status" value="1"/>
</dbReference>
<dbReference type="InterPro" id="IPR014001">
    <property type="entry name" value="Helicase_ATP-bd"/>
</dbReference>
<evidence type="ECO:0000256" key="1">
    <source>
        <dbReference type="ARBA" id="ARBA00022490"/>
    </source>
</evidence>
<feature type="compositionally biased region" description="Gly residues" evidence="13">
    <location>
        <begin position="1704"/>
        <end position="1717"/>
    </location>
</feature>
<dbReference type="PROSITE" id="PS51192">
    <property type="entry name" value="HELICASE_ATP_BIND_1"/>
    <property type="match status" value="1"/>
</dbReference>
<proteinExistence type="inferred from homology"/>
<evidence type="ECO:0000256" key="6">
    <source>
        <dbReference type="ARBA" id="ARBA00022840"/>
    </source>
</evidence>
<dbReference type="Pfam" id="PF00773">
    <property type="entry name" value="RNB"/>
    <property type="match status" value="1"/>
</dbReference>
<feature type="compositionally biased region" description="Low complexity" evidence="13">
    <location>
        <begin position="1150"/>
        <end position="1165"/>
    </location>
</feature>
<keyword evidence="8 11" id="KW-0694">RNA-binding</keyword>
<evidence type="ECO:0000256" key="12">
    <source>
        <dbReference type="PROSITE-ProRule" id="PRU00552"/>
    </source>
</evidence>
<dbReference type="InterPro" id="IPR022966">
    <property type="entry name" value="RNase_II/R_CS"/>
</dbReference>
<dbReference type="PANTHER" id="PTHR23355">
    <property type="entry name" value="RIBONUCLEASE"/>
    <property type="match status" value="1"/>
</dbReference>
<keyword evidence="1 11" id="KW-0963">Cytoplasm</keyword>
<dbReference type="InterPro" id="IPR027417">
    <property type="entry name" value="P-loop_NTPase"/>
</dbReference>
<evidence type="ECO:0000256" key="11">
    <source>
        <dbReference type="HAMAP-Rule" id="MF_03045"/>
    </source>
</evidence>
<feature type="compositionally biased region" description="Basic residues" evidence="13">
    <location>
        <begin position="25"/>
        <end position="35"/>
    </location>
</feature>
<dbReference type="InterPro" id="IPR001900">
    <property type="entry name" value="RNase_II/R"/>
</dbReference>
<dbReference type="GO" id="GO:0005524">
    <property type="term" value="F:ATP binding"/>
    <property type="evidence" value="ECO:0007669"/>
    <property type="project" value="UniProtKB-KW"/>
</dbReference>
<dbReference type="Gene3D" id="2.40.50.690">
    <property type="match status" value="1"/>
</dbReference>
<dbReference type="InterPro" id="IPR014014">
    <property type="entry name" value="RNA_helicase_DEAD_Q_motif"/>
</dbReference>
<dbReference type="SUPFAM" id="SSF52540">
    <property type="entry name" value="P-loop containing nucleoside triphosphate hydrolases"/>
    <property type="match status" value="1"/>
</dbReference>
<feature type="domain" description="Helicase C-terminal" evidence="15">
    <location>
        <begin position="1531"/>
        <end position="1698"/>
    </location>
</feature>
<keyword evidence="18" id="KW-1185">Reference proteome</keyword>
<feature type="compositionally biased region" description="Gly residues" evidence="13">
    <location>
        <begin position="1732"/>
        <end position="1744"/>
    </location>
</feature>
<dbReference type="FunFam" id="3.40.50.300:FF:000397">
    <property type="entry name" value="Probable ATP-dependent RNA helicase DDX4"/>
    <property type="match status" value="1"/>
</dbReference>
<organism evidence="17 18">
    <name type="scientific">Vanilla planifolia</name>
    <name type="common">Vanilla</name>
    <dbReference type="NCBI Taxonomy" id="51239"/>
    <lineage>
        <taxon>Eukaryota</taxon>
        <taxon>Viridiplantae</taxon>
        <taxon>Streptophyta</taxon>
        <taxon>Embryophyta</taxon>
        <taxon>Tracheophyta</taxon>
        <taxon>Spermatophyta</taxon>
        <taxon>Magnoliopsida</taxon>
        <taxon>Liliopsida</taxon>
        <taxon>Asparagales</taxon>
        <taxon>Orchidaceae</taxon>
        <taxon>Vanilloideae</taxon>
        <taxon>Vanilleae</taxon>
        <taxon>Vanilla</taxon>
    </lineage>
</organism>
<evidence type="ECO:0000256" key="3">
    <source>
        <dbReference type="ARBA" id="ARBA00022741"/>
    </source>
</evidence>
<dbReference type="GO" id="GO:0000956">
    <property type="term" value="P:nuclear-transcribed mRNA catabolic process"/>
    <property type="evidence" value="ECO:0007669"/>
    <property type="project" value="UniProtKB-UniRule"/>
</dbReference>
<keyword evidence="11" id="KW-0464">Manganese</keyword>
<keyword evidence="6" id="KW-0067">ATP-binding</keyword>
<dbReference type="GO" id="GO:0003724">
    <property type="term" value="F:RNA helicase activity"/>
    <property type="evidence" value="ECO:0007669"/>
    <property type="project" value="UniProtKB-EC"/>
</dbReference>
<dbReference type="HAMAP" id="MF_03045">
    <property type="entry name" value="DIS3L2"/>
    <property type="match status" value="1"/>
</dbReference>
<comment type="similarity">
    <text evidence="11">Belongs to the RNR ribonuclease family. DIS3L2 subfamily.</text>
</comment>
<feature type="compositionally biased region" description="Polar residues" evidence="13">
    <location>
        <begin position="210"/>
        <end position="220"/>
    </location>
</feature>
<dbReference type="PROSITE" id="PS51194">
    <property type="entry name" value="HELICASE_CTER"/>
    <property type="match status" value="1"/>
</dbReference>
<dbReference type="GO" id="GO:0000175">
    <property type="term" value="F:3'-5'-RNA exonuclease activity"/>
    <property type="evidence" value="ECO:0007669"/>
    <property type="project" value="UniProtKB-UniRule"/>
</dbReference>
<dbReference type="SMART" id="SM00490">
    <property type="entry name" value="HELICc"/>
    <property type="match status" value="1"/>
</dbReference>
<sequence>MGGLSEMMIGQQLVESMAEEADGSKKKRRQNRRSKQNSQENCAAKAAEEVVGRTTSKYFPLTLQSSSHGLSEPPVFVGGGPANKTIRRKLFVPHLSEQAVEEAVDKGNAFKATFRVNAYNRLEAYCTIKGVPVDILINGLEAQNRAIEGDVVAIKLDPVAVWTKLKGANVSINESSPPDDSSNLLDSRVVNGSSCCSSNSRSDPSHADLQENTNSCTTSGKGEDSRAIDRICAMIKSYPFKRPTGRVLAIVKRSPKRAAVIGFLALQKFPTDEVGWERLVNGQLVQKNNNHSGVYDKEWVMLIPTDPRFPKMMVCVSSLQDRVMERVRGGDRTIEKEMVAAEINEWNEEALFPLAQVVNVLGRGGEIESQIAAILFENAISEASFSAELLACLPSESWKIPEIEFKSRKDLRNVCLFTIDPSFAIDLDDALSAEIVSDELFRIGVHIADVSYFVLPDTPLDKEAHARSTSVYMLQHKLPMLPPKLSQGLCSLLPGEERLAFSITWDIDHSGKIVDRWMGQSIISSCCKLSYDFVQDIIDQSFDVDELSQPTTTQLYGHFSLKDVTKSLRIFYDIYKRLRETRFTDGALQLETAKLGFLFDEQGEPCDSFVNERKESCCLVEEFMLLANISVAGVISRAFPDCALLRRHPEPSLRKLKELETFCSKHGLQIDTSSSGQLHLSLSQIREEIKSDPVLFDILILYASRPMQSAVYFSTGDLKDKQNEWAHYALSVPWYTHFTSPIRRYPDIIVHRTLCAVLHAEKMYLQQITNKKEASEVEMGLKCFSGLYFNDHAAESIIGRESLSASALKFKIPQRDALGEVAAYCNERQLASRHAEEAGEKLYLWALLKKKETLVTEARVLALGPKFMSVYIQNFAMEKRIHYDDVEGLSVEWLEMTSTLVLNLMINKTFCRKGSLGKPRSLEDVVLLTEPAASSVDGDDIQITNLGSCSTNCMAVPNGNPEKSQLDAAVFPLVLQNLSCVPVALQATGGDDGPVNIGVKLYVSSYFSFRKRMMELLPTGFLDQTHEFFTFSVFNLLSCHPTFCITDSNAILIRPRDSPYQDKVLNNGQPIYTGEHLVKKMGHLRLFAGKIVILYDVYRSKAILGFILKFCSGIDSRSARTALGIRLTVDLFSIMRTSWADSVANAESSAGAFSGSNTTSSSAAGYGVGSGASRPARSSYVPPHLRNRPPSDLPTSSQPDGPSAAVRPSAFSGPSGGNRWGSGGVVGGRDSGRAGAGGGRPLGGGWNSRTGGWDRGREREANPFANEDATTEAAFDEQQNTGINFDAYEDIPVDTSGDNVPPPANTFAEIDLCVALNENIRRCKYVRPTPVQRHAIPISLAGRDLMACAQTGSGKTAAFCFPIISGIMSSPPAQRPRGTRTVFPLALILSPTRELSVQIHEEARKFSYQTGVRVVVAYGGAPINQQLRDLERGVDILVATPGRLVDLLERARVSLSMIRYLALDEADRMLDMGFEPQIRKIVEQMDMPPRGVRQTMLFSATFPKEIQRLAADFLANYIFLAVGRVGSSTDLIVQRVEFVQESDKRSHLMDLLHAQRANGVQGKQALTLVFVETKKGADSLEHWLCMNGFPATSIHGDRTQQEREYALRSFKSGQAPILVATDVAARGLDIPHVSHVVNFDLPNDIDDYVHRIGRTGRAGKSGLATAFFNENNSSLARPLAELMQESNQEVPAWLGRYAARSTYGVGGRNRRSGGGPRFGSRDFRRDNSFSRGSGGGGGGYGGNPGFTSAWD</sequence>
<comment type="cofactor">
    <cofactor evidence="11">
        <name>Mg(2+)</name>
        <dbReference type="ChEBI" id="CHEBI:18420"/>
    </cofactor>
    <cofactor evidence="11">
        <name>Mn(2+)</name>
        <dbReference type="ChEBI" id="CHEBI:29035"/>
    </cofactor>
</comment>
<dbReference type="SMART" id="SM00955">
    <property type="entry name" value="RNB"/>
    <property type="match status" value="1"/>
</dbReference>
<evidence type="ECO:0000313" key="17">
    <source>
        <dbReference type="EMBL" id="KAG0479271.1"/>
    </source>
</evidence>
<reference evidence="17 18" key="1">
    <citation type="journal article" date="2020" name="Nat. Food">
        <title>A phased Vanilla planifolia genome enables genetic improvement of flavour and production.</title>
        <authorList>
            <person name="Hasing T."/>
            <person name="Tang H."/>
            <person name="Brym M."/>
            <person name="Khazi F."/>
            <person name="Huang T."/>
            <person name="Chambers A.H."/>
        </authorList>
    </citation>
    <scope>NUCLEOTIDE SEQUENCE [LARGE SCALE GENOMIC DNA]</scope>
    <source>
        <tissue evidence="17">Leaf</tissue>
    </source>
</reference>
<evidence type="ECO:0000256" key="10">
    <source>
        <dbReference type="ARBA" id="ARBA00047984"/>
    </source>
</evidence>
<feature type="region of interest" description="Disordered" evidence="13">
    <location>
        <begin position="1"/>
        <end position="44"/>
    </location>
</feature>
<name>A0A835QTB8_VANPL</name>
<comment type="subcellular location">
    <subcellularLocation>
        <location evidence="11">Cytoplasm</location>
    </subcellularLocation>
    <subcellularLocation>
        <location evidence="11">Cytoplasm</location>
        <location evidence="11">P-body</location>
    </subcellularLocation>
</comment>
<evidence type="ECO:0000259" key="15">
    <source>
        <dbReference type="PROSITE" id="PS51194"/>
    </source>
</evidence>
<dbReference type="Pfam" id="PF00271">
    <property type="entry name" value="Helicase_C"/>
    <property type="match status" value="1"/>
</dbReference>
<dbReference type="EMBL" id="JADCNL010000005">
    <property type="protein sequence ID" value="KAG0479271.1"/>
    <property type="molecule type" value="Genomic_DNA"/>
</dbReference>
<dbReference type="Gene3D" id="2.40.50.700">
    <property type="match status" value="1"/>
</dbReference>
<dbReference type="PANTHER" id="PTHR23355:SF9">
    <property type="entry name" value="DIS3-LIKE EXONUCLEASE 2"/>
    <property type="match status" value="1"/>
</dbReference>
<dbReference type="Proteomes" id="UP000636800">
    <property type="component" value="Chromosome 5"/>
</dbReference>
<feature type="domain" description="Helicase ATP-binding" evidence="14">
    <location>
        <begin position="1336"/>
        <end position="1520"/>
    </location>
</feature>
<dbReference type="CDD" id="cd17967">
    <property type="entry name" value="DEADc_DDX3_DDX4"/>
    <property type="match status" value="1"/>
</dbReference>
<feature type="region of interest" description="Disordered" evidence="13">
    <location>
        <begin position="1150"/>
        <end position="1259"/>
    </location>
</feature>
<feature type="compositionally biased region" description="Gly residues" evidence="13">
    <location>
        <begin position="1214"/>
        <end position="1246"/>
    </location>
</feature>
<evidence type="ECO:0000256" key="4">
    <source>
        <dbReference type="ARBA" id="ARBA00022801"/>
    </source>
</evidence>
<keyword evidence="5" id="KW-0347">Helicase</keyword>
<evidence type="ECO:0000256" key="13">
    <source>
        <dbReference type="SAM" id="MobiDB-lite"/>
    </source>
</evidence>
<gene>
    <name evidence="17" type="ORF">HPP92_010129</name>
</gene>
<feature type="compositionally biased region" description="Basic and acidic residues" evidence="13">
    <location>
        <begin position="1719"/>
        <end position="1728"/>
    </location>
</feature>
<keyword evidence="11" id="KW-0269">Exonuclease</keyword>
<dbReference type="GO" id="GO:1990074">
    <property type="term" value="P:polyuridylation-dependent mRNA catabolic process"/>
    <property type="evidence" value="ECO:0007669"/>
    <property type="project" value="UniProtKB-UniRule"/>
</dbReference>
<dbReference type="FunFam" id="3.40.50.300:FF:000008">
    <property type="entry name" value="ATP-dependent RNA helicase RhlB"/>
    <property type="match status" value="1"/>
</dbReference>
<dbReference type="Gene3D" id="3.40.50.300">
    <property type="entry name" value="P-loop containing nucleotide triphosphate hydrolases"/>
    <property type="match status" value="2"/>
</dbReference>
<dbReference type="InterPro" id="IPR011545">
    <property type="entry name" value="DEAD/DEAH_box_helicase_dom"/>
</dbReference>
<dbReference type="PROSITE" id="PS51195">
    <property type="entry name" value="Q_MOTIF"/>
    <property type="match status" value="1"/>
</dbReference>
<feature type="region of interest" description="Disordered" evidence="13">
    <location>
        <begin position="1704"/>
        <end position="1751"/>
    </location>
</feature>
<dbReference type="SMART" id="SM00487">
    <property type="entry name" value="DEXDc"/>
    <property type="match status" value="1"/>
</dbReference>